<evidence type="ECO:0000256" key="1">
    <source>
        <dbReference type="ARBA" id="ARBA00023242"/>
    </source>
</evidence>
<sequence length="491" mass="54498">MPSESEKASGFHDHDNQFSHTRASSGDTEDFTNDPRYGTLNQVHQKEEHDGDKRTSFASMRTSEHPILYYSEHSTIHHSKRKRPELDESDGSRSPRAQRQRVNGVSDPRDNAYDQPSSKKGKIGPPRDRLSDPSLCSQPQPRCTNVSEGFISATVHPGPEENYSRPFPDDNSEKSQIDDGGLQTHSLWPLVACPRRSYSLAVILDDEPEARNAERHNRLPRQRDPLSQDYGDHVERGLRVSPEEDAIGDAQANDGSELPLTSGSAFQHPSPYLIPGPSGLSAQPTQEVFRLNPSPVLSTVSDDPPCFTLSSVVAIARDKRTSVACKYCRKRKIRCGGRQSGSEERCKNCSKLNRECIFAPASPISYTAVTPHPSRPISRYSTGTFIVQQDILDSHNGLVITTRINWVRSFPGEIPYNARRDTAVKSRERAGLLGAAVPVRILGALTANKTTGFHFLSKLKPLSDQPSKRKKDTKRYKGGATDQHGEIKSQD</sequence>
<accession>A0A0G4NBL9</accession>
<dbReference type="SMART" id="SM00066">
    <property type="entry name" value="GAL4"/>
    <property type="match status" value="1"/>
</dbReference>
<feature type="region of interest" description="Disordered" evidence="2">
    <location>
        <begin position="461"/>
        <end position="491"/>
    </location>
</feature>
<protein>
    <recommendedName>
        <fullName evidence="3">Zn(2)-C6 fungal-type domain-containing protein</fullName>
    </recommendedName>
</protein>
<feature type="compositionally biased region" description="Polar residues" evidence="2">
    <location>
        <begin position="134"/>
        <end position="147"/>
    </location>
</feature>
<reference evidence="5" key="1">
    <citation type="submission" date="2015-05" db="EMBL/GenBank/DDBJ databases">
        <authorList>
            <person name="Fogelqvist Johan"/>
        </authorList>
    </citation>
    <scope>NUCLEOTIDE SEQUENCE [LARGE SCALE GENOMIC DNA]</scope>
</reference>
<dbReference type="InterPro" id="IPR001138">
    <property type="entry name" value="Zn2Cys6_DnaBD"/>
</dbReference>
<dbReference type="GO" id="GO:0008270">
    <property type="term" value="F:zinc ion binding"/>
    <property type="evidence" value="ECO:0007669"/>
    <property type="project" value="InterPro"/>
</dbReference>
<proteinExistence type="predicted"/>
<dbReference type="Gene3D" id="4.10.240.10">
    <property type="entry name" value="Zn(2)-C6 fungal-type DNA-binding domain"/>
    <property type="match status" value="1"/>
</dbReference>
<feature type="compositionally biased region" description="Basic and acidic residues" evidence="2">
    <location>
        <begin position="158"/>
        <end position="177"/>
    </location>
</feature>
<feature type="compositionally biased region" description="Basic and acidic residues" evidence="2">
    <location>
        <begin position="44"/>
        <end position="55"/>
    </location>
</feature>
<dbReference type="PROSITE" id="PS00463">
    <property type="entry name" value="ZN2_CY6_FUNGAL_1"/>
    <property type="match status" value="1"/>
</dbReference>
<feature type="compositionally biased region" description="Basic and acidic residues" evidence="2">
    <location>
        <begin position="1"/>
        <end position="17"/>
    </location>
</feature>
<dbReference type="InterPro" id="IPR036864">
    <property type="entry name" value="Zn2-C6_fun-type_DNA-bd_sf"/>
</dbReference>
<evidence type="ECO:0000313" key="5">
    <source>
        <dbReference type="Proteomes" id="UP000045706"/>
    </source>
</evidence>
<feature type="region of interest" description="Disordered" evidence="2">
    <location>
        <begin position="248"/>
        <end position="279"/>
    </location>
</feature>
<dbReference type="CDD" id="cd00067">
    <property type="entry name" value="GAL4"/>
    <property type="match status" value="1"/>
</dbReference>
<dbReference type="PROSITE" id="PS50048">
    <property type="entry name" value="ZN2_CY6_FUNGAL_2"/>
    <property type="match status" value="1"/>
</dbReference>
<organism evidence="4 5">
    <name type="scientific">Verticillium longisporum</name>
    <name type="common">Verticillium dahliae var. longisporum</name>
    <dbReference type="NCBI Taxonomy" id="100787"/>
    <lineage>
        <taxon>Eukaryota</taxon>
        <taxon>Fungi</taxon>
        <taxon>Dikarya</taxon>
        <taxon>Ascomycota</taxon>
        <taxon>Pezizomycotina</taxon>
        <taxon>Sordariomycetes</taxon>
        <taxon>Hypocreomycetidae</taxon>
        <taxon>Glomerellales</taxon>
        <taxon>Plectosphaerellaceae</taxon>
        <taxon>Verticillium</taxon>
    </lineage>
</organism>
<dbReference type="Pfam" id="PF00172">
    <property type="entry name" value="Zn_clus"/>
    <property type="match status" value="1"/>
</dbReference>
<dbReference type="SUPFAM" id="SSF57701">
    <property type="entry name" value="Zn2/Cys6 DNA-binding domain"/>
    <property type="match status" value="1"/>
</dbReference>
<dbReference type="GO" id="GO:0000981">
    <property type="term" value="F:DNA-binding transcription factor activity, RNA polymerase II-specific"/>
    <property type="evidence" value="ECO:0007669"/>
    <property type="project" value="InterPro"/>
</dbReference>
<feature type="domain" description="Zn(2)-C6 fungal-type" evidence="3">
    <location>
        <begin position="324"/>
        <end position="358"/>
    </location>
</feature>
<dbReference type="EMBL" id="CVQI01033751">
    <property type="protein sequence ID" value="CRK44011.1"/>
    <property type="molecule type" value="Genomic_DNA"/>
</dbReference>
<evidence type="ECO:0000313" key="4">
    <source>
        <dbReference type="EMBL" id="CRK44011.1"/>
    </source>
</evidence>
<evidence type="ECO:0000256" key="2">
    <source>
        <dbReference type="SAM" id="MobiDB-lite"/>
    </source>
</evidence>
<name>A0A0G4NBL9_VERLO</name>
<gene>
    <name evidence="4" type="ORF">BN1723_016296</name>
</gene>
<dbReference type="Proteomes" id="UP000045706">
    <property type="component" value="Unassembled WGS sequence"/>
</dbReference>
<feature type="region of interest" description="Disordered" evidence="2">
    <location>
        <begin position="1"/>
        <end position="181"/>
    </location>
</feature>
<evidence type="ECO:0000259" key="3">
    <source>
        <dbReference type="PROSITE" id="PS50048"/>
    </source>
</evidence>
<feature type="compositionally biased region" description="Basic residues" evidence="2">
    <location>
        <begin position="468"/>
        <end position="477"/>
    </location>
</feature>
<feature type="non-terminal residue" evidence="4">
    <location>
        <position position="491"/>
    </location>
</feature>
<feature type="compositionally biased region" description="Basic and acidic residues" evidence="2">
    <location>
        <begin position="84"/>
        <end position="93"/>
    </location>
</feature>
<keyword evidence="1" id="KW-0539">Nucleus</keyword>
<dbReference type="AlphaFoldDB" id="A0A0G4NBL9"/>